<name>A0A1L7NJY4_PSEPU</name>
<reference evidence="1 3" key="1">
    <citation type="submission" date="2015-11" db="EMBL/GenBank/DDBJ databases">
        <title>Complete genome sequencing of a biphenyl-degrading bacterium, Pseudomonas putida KF715 (=NBRC110667).</title>
        <authorList>
            <person name="Suenaga H."/>
            <person name="Fujihara N."/>
            <person name="Watanabe T."/>
            <person name="Hirose J."/>
            <person name="Kimura N."/>
            <person name="Yamazoe A."/>
            <person name="Hosoyama A."/>
            <person name="Shimodaira J."/>
            <person name="Furukawa K."/>
        </authorList>
    </citation>
    <scope>NUCLEOTIDE SEQUENCE [LARGE SCALE GENOMIC DNA]</scope>
    <source>
        <strain evidence="1 3">KF715</strain>
    </source>
</reference>
<evidence type="ECO:0000313" key="2">
    <source>
        <dbReference type="EMBL" id="QOC97502.1"/>
    </source>
</evidence>
<dbReference type="Proteomes" id="UP000516786">
    <property type="component" value="Chromosome"/>
</dbReference>
<dbReference type="Proteomes" id="UP000218731">
    <property type="component" value="Chromosome 1"/>
</dbReference>
<dbReference type="EMBL" id="AP015029">
    <property type="protein sequence ID" value="BAW25780.1"/>
    <property type="molecule type" value="Genomic_DNA"/>
</dbReference>
<evidence type="ECO:0000313" key="4">
    <source>
        <dbReference type="Proteomes" id="UP000516786"/>
    </source>
</evidence>
<proteinExistence type="predicted"/>
<evidence type="ECO:0000313" key="3">
    <source>
        <dbReference type="Proteomes" id="UP000218731"/>
    </source>
</evidence>
<gene>
    <name evidence="2" type="ORF">ID616_26240</name>
    <name evidence="1" type="ORF">KF715C_ch52070</name>
</gene>
<organism evidence="1 3">
    <name type="scientific">Pseudomonas putida</name>
    <name type="common">Arthrobacter siderocapsulatus</name>
    <dbReference type="NCBI Taxonomy" id="303"/>
    <lineage>
        <taxon>Bacteria</taxon>
        <taxon>Pseudomonadati</taxon>
        <taxon>Pseudomonadota</taxon>
        <taxon>Gammaproteobacteria</taxon>
        <taxon>Pseudomonadales</taxon>
        <taxon>Pseudomonadaceae</taxon>
        <taxon>Pseudomonas</taxon>
    </lineage>
</organism>
<dbReference type="EMBL" id="CP061723">
    <property type="protein sequence ID" value="QOC97502.1"/>
    <property type="molecule type" value="Genomic_DNA"/>
</dbReference>
<reference evidence="2 4" key="2">
    <citation type="submission" date="2020-09" db="EMBL/GenBank/DDBJ databases">
        <title>Co-existence of a novel multidrug-resistance efflux pump with carbapenem resistance gene blaVIM-2 in one megaplasmid in Pseudomonas putida.</title>
        <authorList>
            <person name="Peng K."/>
            <person name="Li R."/>
        </authorList>
    </citation>
    <scope>NUCLEOTIDE SEQUENCE [LARGE SCALE GENOMIC DNA]</scope>
    <source>
        <strain evidence="2 4">ZXPA-20</strain>
    </source>
</reference>
<evidence type="ECO:0000313" key="1">
    <source>
        <dbReference type="EMBL" id="BAW25780.1"/>
    </source>
</evidence>
<accession>A0A1L7NJY4</accession>
<dbReference type="AlphaFoldDB" id="A0A1L7NJY4"/>
<sequence>MQLSIRDASRFVIGAGLMRQKAIEASGNPAISLGNVAQAALREGPDGQKVRQTIDTLADQASEYLRNTPPHTLRSERIMQSREAEASAFTAIHRAVISSVTLEMASPSGRSGAESELRQSLLDALEAIDNTPGSRADREGLLASVRDQVIAASSDADSMKRMVRESEQAYLAADLDKTFARYANPSLPRSESSNDYSM</sequence>
<protein>
    <submittedName>
        <fullName evidence="1">Uncharacterized protein</fullName>
    </submittedName>
</protein>
<dbReference type="RefSeq" id="WP_033732742.1">
    <property type="nucleotide sequence ID" value="NZ_AP015029.1"/>
</dbReference>